<dbReference type="Proteomes" id="UP001156666">
    <property type="component" value="Unassembled WGS sequence"/>
</dbReference>
<dbReference type="SUPFAM" id="SSF54909">
    <property type="entry name" value="Dimeric alpha+beta barrel"/>
    <property type="match status" value="1"/>
</dbReference>
<evidence type="ECO:0000259" key="1">
    <source>
        <dbReference type="PROSITE" id="PS51502"/>
    </source>
</evidence>
<reference evidence="2" key="1">
    <citation type="journal article" date="2014" name="Int. J. Syst. Evol. Microbiol.">
        <title>Complete genome sequence of Corynebacterium casei LMG S-19264T (=DSM 44701T), isolated from a smear-ripened cheese.</title>
        <authorList>
            <consortium name="US DOE Joint Genome Institute (JGI-PGF)"/>
            <person name="Walter F."/>
            <person name="Albersmeier A."/>
            <person name="Kalinowski J."/>
            <person name="Ruckert C."/>
        </authorList>
    </citation>
    <scope>NUCLEOTIDE SEQUENCE</scope>
    <source>
        <strain evidence="2">NBRC 108769</strain>
    </source>
</reference>
<protein>
    <submittedName>
        <fullName evidence="2">DabB protein</fullName>
    </submittedName>
</protein>
<feature type="domain" description="Stress-response A/B barrel" evidence="1">
    <location>
        <begin position="8"/>
        <end position="104"/>
    </location>
</feature>
<gene>
    <name evidence="2" type="ORF">GCM10007940_31010</name>
</gene>
<dbReference type="PROSITE" id="PS51502">
    <property type="entry name" value="S_R_A_B_BARREL"/>
    <property type="match status" value="1"/>
</dbReference>
<dbReference type="AlphaFoldDB" id="A0AA37SVC4"/>
<sequence>MTSSTFNIVHHVFFWLKNSDSEEDKQALIDGIKELGTIEQVKGIHVGLPAATEQRGVVDGSFSVTEMLIFENEADEAIYQSHPKHKAFIEKCGHLWEKVLVYDSRSV</sequence>
<dbReference type="Pfam" id="PF07876">
    <property type="entry name" value="Dabb"/>
    <property type="match status" value="1"/>
</dbReference>
<dbReference type="EMBL" id="BSOH01000021">
    <property type="protein sequence ID" value="GLR18485.1"/>
    <property type="molecule type" value="Genomic_DNA"/>
</dbReference>
<accession>A0AA37SVC4</accession>
<name>A0AA37SVC4_9BACT</name>
<dbReference type="InterPro" id="IPR013097">
    <property type="entry name" value="Dabb"/>
</dbReference>
<comment type="caution">
    <text evidence="2">The sequence shown here is derived from an EMBL/GenBank/DDBJ whole genome shotgun (WGS) entry which is preliminary data.</text>
</comment>
<evidence type="ECO:0000313" key="3">
    <source>
        <dbReference type="Proteomes" id="UP001156666"/>
    </source>
</evidence>
<evidence type="ECO:0000313" key="2">
    <source>
        <dbReference type="EMBL" id="GLR18485.1"/>
    </source>
</evidence>
<dbReference type="Gene3D" id="3.30.70.100">
    <property type="match status" value="1"/>
</dbReference>
<proteinExistence type="predicted"/>
<keyword evidence="3" id="KW-1185">Reference proteome</keyword>
<reference evidence="2" key="2">
    <citation type="submission" date="2023-01" db="EMBL/GenBank/DDBJ databases">
        <title>Draft genome sequence of Portibacter lacus strain NBRC 108769.</title>
        <authorList>
            <person name="Sun Q."/>
            <person name="Mori K."/>
        </authorList>
    </citation>
    <scope>NUCLEOTIDE SEQUENCE</scope>
    <source>
        <strain evidence="2">NBRC 108769</strain>
    </source>
</reference>
<organism evidence="2 3">
    <name type="scientific">Portibacter lacus</name>
    <dbReference type="NCBI Taxonomy" id="1099794"/>
    <lineage>
        <taxon>Bacteria</taxon>
        <taxon>Pseudomonadati</taxon>
        <taxon>Bacteroidota</taxon>
        <taxon>Saprospiria</taxon>
        <taxon>Saprospirales</taxon>
        <taxon>Haliscomenobacteraceae</taxon>
        <taxon>Portibacter</taxon>
    </lineage>
</organism>
<dbReference type="RefSeq" id="WP_235295217.1">
    <property type="nucleotide sequence ID" value="NZ_BSOH01000021.1"/>
</dbReference>
<dbReference type="SMART" id="SM00886">
    <property type="entry name" value="Dabb"/>
    <property type="match status" value="1"/>
</dbReference>
<dbReference type="InterPro" id="IPR011008">
    <property type="entry name" value="Dimeric_a/b-barrel"/>
</dbReference>